<evidence type="ECO:0000313" key="5">
    <source>
        <dbReference type="EMBL" id="CAB4968597.1"/>
    </source>
</evidence>
<dbReference type="InterPro" id="IPR002347">
    <property type="entry name" value="SDR_fam"/>
</dbReference>
<evidence type="ECO:0000313" key="3">
    <source>
        <dbReference type="EMBL" id="CAB4717925.1"/>
    </source>
</evidence>
<name>A0A6J6RA36_9ZZZZ</name>
<sequence length="266" mass="27471">MGSTTKKLLIDQVAMVSGVGPGLGRAIALALAAEGAAVVVSARNKTSWEPVVAEIRAAGGVAVGCNSDISDSKQVGHLVHFAVQEFGGIDVLVNNAFTEEDWRDPFTGFDPERWRAPIAVNLMGTLALSQAVVPHLKSRGGGAIVMVTTLSVKNPVPLLAGYATSKGALTTAAQVLAKELGHHHIRVNCVAPGHIDGGSLNEYFAFVGAQRAVDPAVVAGEVKSQNPLGRIATPAEIAPAVVFLASPMARMITGQTLNVNCGRTLG</sequence>
<organism evidence="3">
    <name type="scientific">freshwater metagenome</name>
    <dbReference type="NCBI Taxonomy" id="449393"/>
    <lineage>
        <taxon>unclassified sequences</taxon>
        <taxon>metagenomes</taxon>
        <taxon>ecological metagenomes</taxon>
    </lineage>
</organism>
<protein>
    <submittedName>
        <fullName evidence="3">Unannotated protein</fullName>
    </submittedName>
</protein>
<dbReference type="Pfam" id="PF13561">
    <property type="entry name" value="adh_short_C2"/>
    <property type="match status" value="1"/>
</dbReference>
<evidence type="ECO:0000256" key="2">
    <source>
        <dbReference type="ARBA" id="ARBA00023002"/>
    </source>
</evidence>
<accession>A0A6J6RA36</accession>
<dbReference type="InterPro" id="IPR036291">
    <property type="entry name" value="NAD(P)-bd_dom_sf"/>
</dbReference>
<reference evidence="3" key="1">
    <citation type="submission" date="2020-05" db="EMBL/GenBank/DDBJ databases">
        <authorList>
            <person name="Chiriac C."/>
            <person name="Salcher M."/>
            <person name="Ghai R."/>
            <person name="Kavagutti S V."/>
        </authorList>
    </citation>
    <scope>NUCLEOTIDE SEQUENCE</scope>
</reference>
<dbReference type="EMBL" id="CAFBOF010000001">
    <property type="protein sequence ID" value="CAB4968597.1"/>
    <property type="molecule type" value="Genomic_DNA"/>
</dbReference>
<dbReference type="GO" id="GO:0016491">
    <property type="term" value="F:oxidoreductase activity"/>
    <property type="evidence" value="ECO:0007669"/>
    <property type="project" value="UniProtKB-KW"/>
</dbReference>
<evidence type="ECO:0000313" key="6">
    <source>
        <dbReference type="EMBL" id="CAB5010806.1"/>
    </source>
</evidence>
<dbReference type="AlphaFoldDB" id="A0A6J6RA36"/>
<evidence type="ECO:0000256" key="1">
    <source>
        <dbReference type="ARBA" id="ARBA00006484"/>
    </source>
</evidence>
<evidence type="ECO:0000313" key="4">
    <source>
        <dbReference type="EMBL" id="CAB4894575.1"/>
    </source>
</evidence>
<dbReference type="PRINTS" id="PR00081">
    <property type="entry name" value="GDHRDH"/>
</dbReference>
<dbReference type="PANTHER" id="PTHR43639">
    <property type="entry name" value="OXIDOREDUCTASE, SHORT-CHAIN DEHYDROGENASE/REDUCTASE FAMILY (AFU_ORTHOLOGUE AFUA_5G02870)"/>
    <property type="match status" value="1"/>
</dbReference>
<dbReference type="EMBL" id="CAFBPQ010000001">
    <property type="protein sequence ID" value="CAB5010806.1"/>
    <property type="molecule type" value="Genomic_DNA"/>
</dbReference>
<dbReference type="Gene3D" id="3.40.50.720">
    <property type="entry name" value="NAD(P)-binding Rossmann-like Domain"/>
    <property type="match status" value="1"/>
</dbReference>
<dbReference type="CDD" id="cd05233">
    <property type="entry name" value="SDR_c"/>
    <property type="match status" value="1"/>
</dbReference>
<keyword evidence="2" id="KW-0560">Oxidoreductase</keyword>
<proteinExistence type="inferred from homology"/>
<dbReference type="SUPFAM" id="SSF51735">
    <property type="entry name" value="NAD(P)-binding Rossmann-fold domains"/>
    <property type="match status" value="1"/>
</dbReference>
<dbReference type="NCBIfam" id="NF005909">
    <property type="entry name" value="PRK07890.1"/>
    <property type="match status" value="1"/>
</dbReference>
<dbReference type="EMBL" id="CAEZYK010000014">
    <property type="protein sequence ID" value="CAB4717925.1"/>
    <property type="molecule type" value="Genomic_DNA"/>
</dbReference>
<dbReference type="PRINTS" id="PR00080">
    <property type="entry name" value="SDRFAMILY"/>
</dbReference>
<dbReference type="PANTHER" id="PTHR43639:SF1">
    <property type="entry name" value="SHORT-CHAIN DEHYDROGENASE_REDUCTASE FAMILY PROTEIN"/>
    <property type="match status" value="1"/>
</dbReference>
<dbReference type="FunFam" id="3.40.50.720:FF:000084">
    <property type="entry name" value="Short-chain dehydrogenase reductase"/>
    <property type="match status" value="1"/>
</dbReference>
<comment type="similarity">
    <text evidence="1">Belongs to the short-chain dehydrogenases/reductases (SDR) family.</text>
</comment>
<gene>
    <name evidence="3" type="ORF">UFOPK2683_00396</name>
    <name evidence="4" type="ORF">UFOPK3605_00125</name>
    <name evidence="5" type="ORF">UFOPK3897_00129</name>
    <name evidence="6" type="ORF">UFOPK4121_00030</name>
</gene>
<dbReference type="EMBL" id="CAFBMM010000001">
    <property type="protein sequence ID" value="CAB4894575.1"/>
    <property type="molecule type" value="Genomic_DNA"/>
</dbReference>